<feature type="region of interest" description="Disordered" evidence="1">
    <location>
        <begin position="1"/>
        <end position="22"/>
    </location>
</feature>
<evidence type="ECO:0000256" key="1">
    <source>
        <dbReference type="SAM" id="MobiDB-lite"/>
    </source>
</evidence>
<organism evidence="2 3">
    <name type="scientific">Elongatibacter sediminis</name>
    <dbReference type="NCBI Taxonomy" id="3119006"/>
    <lineage>
        <taxon>Bacteria</taxon>
        <taxon>Pseudomonadati</taxon>
        <taxon>Pseudomonadota</taxon>
        <taxon>Gammaproteobacteria</taxon>
        <taxon>Chromatiales</taxon>
        <taxon>Wenzhouxiangellaceae</taxon>
        <taxon>Elongatibacter</taxon>
    </lineage>
</organism>
<accession>A0AAW9RJP6</accession>
<comment type="caution">
    <text evidence="2">The sequence shown here is derived from an EMBL/GenBank/DDBJ whole genome shotgun (WGS) entry which is preliminary data.</text>
</comment>
<protein>
    <submittedName>
        <fullName evidence="2">Aminopeptidase</fullName>
    </submittedName>
</protein>
<dbReference type="Proteomes" id="UP001359886">
    <property type="component" value="Unassembled WGS sequence"/>
</dbReference>
<dbReference type="InterPro" id="IPR014553">
    <property type="entry name" value="Aminopept"/>
</dbReference>
<evidence type="ECO:0000313" key="2">
    <source>
        <dbReference type="EMBL" id="MEJ8569194.1"/>
    </source>
</evidence>
<dbReference type="EMBL" id="JAZHOG010000012">
    <property type="protein sequence ID" value="MEJ8569194.1"/>
    <property type="molecule type" value="Genomic_DNA"/>
</dbReference>
<dbReference type="GO" id="GO:0004177">
    <property type="term" value="F:aminopeptidase activity"/>
    <property type="evidence" value="ECO:0007669"/>
    <property type="project" value="UniProtKB-KW"/>
</dbReference>
<keyword evidence="2" id="KW-0378">Hydrolase</keyword>
<keyword evidence="3" id="KW-1185">Reference proteome</keyword>
<gene>
    <name evidence="2" type="ORF">V3330_16305</name>
</gene>
<keyword evidence="2" id="KW-0031">Aminopeptidase</keyword>
<dbReference type="RefSeq" id="WP_354696519.1">
    <property type="nucleotide sequence ID" value="NZ_JAZHOG010000012.1"/>
</dbReference>
<dbReference type="AlphaFoldDB" id="A0AAW9RJP6"/>
<reference evidence="2 3" key="1">
    <citation type="submission" date="2024-02" db="EMBL/GenBank/DDBJ databases">
        <title>A novel Wenzhouxiangellaceae bacterium, isolated from coastal sediments.</title>
        <authorList>
            <person name="Du Z.-J."/>
            <person name="Ye Y.-Q."/>
            <person name="Zhang X.-Y."/>
        </authorList>
    </citation>
    <scope>NUCLEOTIDE SEQUENCE [LARGE SCALE GENOMIC DNA]</scope>
    <source>
        <strain evidence="2 3">CH-27</strain>
    </source>
</reference>
<dbReference type="PIRSF" id="PIRSF029285">
    <property type="entry name" value="Aminopept"/>
    <property type="match status" value="1"/>
</dbReference>
<proteinExistence type="predicted"/>
<evidence type="ECO:0000313" key="3">
    <source>
        <dbReference type="Proteomes" id="UP001359886"/>
    </source>
</evidence>
<sequence>MTRLPATGSSRERTRGRDSRRRSVRAGTAILLALTVFALLPAGGCAGPGYYAQAITGHLRLMHARQDAGELIADAATDPALAASLREARAILEFGRDNLGLPNSDSYRQVVITGRDAVTWNVVAAPEFSTVPRRWCFPVAGCVPYRGYFARDKAEDFASRRAAHGEDVAVSPATAYSTLGWFDDPLLDTMLRYGDAELAALLFHELAHEKLYVGGDTAFNEAYATFVAAAGVRRWAAATGRTALARQWDARRLAMRDFNHLLAQTRDELDELYASGLPEPDLRDRKKAVFERMRSRYAGLVESSWGGADYFGGWMATSLNNAHLALMDQYQGGDCAFATLFKQAGADFERFHALASDRAKLPEAERAKWLKTGCDGFASGTDL</sequence>
<dbReference type="Pfam" id="PF10023">
    <property type="entry name" value="Aminopep"/>
    <property type="match status" value="1"/>
</dbReference>
<keyword evidence="2" id="KW-0645">Protease</keyword>
<name>A0AAW9RJP6_9GAMM</name>